<evidence type="ECO:0000313" key="8">
    <source>
        <dbReference type="Proteomes" id="UP001209540"/>
    </source>
</evidence>
<dbReference type="Proteomes" id="UP001209540">
    <property type="component" value="Unassembled WGS sequence"/>
</dbReference>
<keyword evidence="3" id="KW-0408">Iron</keyword>
<accession>A0AAD5K4S0</accession>
<feature type="region of interest" description="Disordered" evidence="5">
    <location>
        <begin position="25"/>
        <end position="118"/>
    </location>
</feature>
<protein>
    <recommendedName>
        <fullName evidence="6">Rieske domain-containing protein</fullName>
    </recommendedName>
</protein>
<evidence type="ECO:0000256" key="4">
    <source>
        <dbReference type="ARBA" id="ARBA00023014"/>
    </source>
</evidence>
<dbReference type="SUPFAM" id="SSF50022">
    <property type="entry name" value="ISP domain"/>
    <property type="match status" value="1"/>
</dbReference>
<feature type="compositionally biased region" description="Basic and acidic residues" evidence="5">
    <location>
        <begin position="31"/>
        <end position="50"/>
    </location>
</feature>
<dbReference type="Gene3D" id="2.102.10.10">
    <property type="entry name" value="Rieske [2Fe-2S] iron-sulphur domain"/>
    <property type="match status" value="1"/>
</dbReference>
<evidence type="ECO:0000313" key="7">
    <source>
        <dbReference type="EMBL" id="KAI9269125.1"/>
    </source>
</evidence>
<keyword evidence="2" id="KW-0479">Metal-binding</keyword>
<feature type="compositionally biased region" description="Low complexity" evidence="5">
    <location>
        <begin position="53"/>
        <end position="65"/>
    </location>
</feature>
<reference evidence="7" key="2">
    <citation type="submission" date="2023-02" db="EMBL/GenBank/DDBJ databases">
        <authorList>
            <consortium name="DOE Joint Genome Institute"/>
            <person name="Mondo S.J."/>
            <person name="Chang Y."/>
            <person name="Wang Y."/>
            <person name="Ahrendt S."/>
            <person name="Andreopoulos W."/>
            <person name="Barry K."/>
            <person name="Beard J."/>
            <person name="Benny G.L."/>
            <person name="Blankenship S."/>
            <person name="Bonito G."/>
            <person name="Cuomo C."/>
            <person name="Desiro A."/>
            <person name="Gervers K.A."/>
            <person name="Hundley H."/>
            <person name="Kuo A."/>
            <person name="LaButti K."/>
            <person name="Lang B.F."/>
            <person name="Lipzen A."/>
            <person name="O'Donnell K."/>
            <person name="Pangilinan J."/>
            <person name="Reynolds N."/>
            <person name="Sandor L."/>
            <person name="Smith M.W."/>
            <person name="Tsang A."/>
            <person name="Grigoriev I.V."/>
            <person name="Stajich J.E."/>
            <person name="Spatafora J.W."/>
        </authorList>
    </citation>
    <scope>NUCLEOTIDE SEQUENCE</scope>
    <source>
        <strain evidence="7">RSA 2281</strain>
    </source>
</reference>
<dbReference type="PROSITE" id="PS51296">
    <property type="entry name" value="RIESKE"/>
    <property type="match status" value="1"/>
</dbReference>
<name>A0AAD5K4S0_9FUNG</name>
<dbReference type="GO" id="GO:0051537">
    <property type="term" value="F:2 iron, 2 sulfur cluster binding"/>
    <property type="evidence" value="ECO:0007669"/>
    <property type="project" value="UniProtKB-KW"/>
</dbReference>
<proteinExistence type="predicted"/>
<evidence type="ECO:0000259" key="6">
    <source>
        <dbReference type="PROSITE" id="PS51296"/>
    </source>
</evidence>
<dbReference type="InterPro" id="IPR036922">
    <property type="entry name" value="Rieske_2Fe-2S_sf"/>
</dbReference>
<sequence>MFVPTIKYKRVNESQDAVVNSVAQLQISNDFKSKPQLDPRSSSHREKSNDNDTSSSSTTLSSSTATKEESPVIKKEEQQENPSSKETKDEQDNKASNIKEEISTTTTTTTATTTEKSKEPIIAIVNEEKNTQDEPTIEVDPSDKDRILITLTNGKKYTADRYCPHAGADLTYLGEVEEDEYPPEIGPVLTCMLHYWFFLLDKEGRSDNGYATINTCPVPADQCPVGENNKKLDW</sequence>
<evidence type="ECO:0000256" key="2">
    <source>
        <dbReference type="ARBA" id="ARBA00022723"/>
    </source>
</evidence>
<evidence type="ECO:0000256" key="1">
    <source>
        <dbReference type="ARBA" id="ARBA00022714"/>
    </source>
</evidence>
<dbReference type="EMBL" id="JAIXMP010000008">
    <property type="protein sequence ID" value="KAI9269125.1"/>
    <property type="molecule type" value="Genomic_DNA"/>
</dbReference>
<dbReference type="AlphaFoldDB" id="A0AAD5K4S0"/>
<keyword evidence="8" id="KW-1185">Reference proteome</keyword>
<organism evidence="7 8">
    <name type="scientific">Phascolomyces articulosus</name>
    <dbReference type="NCBI Taxonomy" id="60185"/>
    <lineage>
        <taxon>Eukaryota</taxon>
        <taxon>Fungi</taxon>
        <taxon>Fungi incertae sedis</taxon>
        <taxon>Mucoromycota</taxon>
        <taxon>Mucoromycotina</taxon>
        <taxon>Mucoromycetes</taxon>
        <taxon>Mucorales</taxon>
        <taxon>Lichtheimiaceae</taxon>
        <taxon>Phascolomyces</taxon>
    </lineage>
</organism>
<comment type="caution">
    <text evidence="7">The sequence shown here is derived from an EMBL/GenBank/DDBJ whole genome shotgun (WGS) entry which is preliminary data.</text>
</comment>
<keyword evidence="4" id="KW-0411">Iron-sulfur</keyword>
<evidence type="ECO:0000256" key="5">
    <source>
        <dbReference type="SAM" id="MobiDB-lite"/>
    </source>
</evidence>
<dbReference type="InterPro" id="IPR017941">
    <property type="entry name" value="Rieske_2Fe-2S"/>
</dbReference>
<feature type="domain" description="Rieske" evidence="6">
    <location>
        <begin position="120"/>
        <end position="234"/>
    </location>
</feature>
<gene>
    <name evidence="7" type="ORF">BDA99DRAFT_557887</name>
</gene>
<evidence type="ECO:0000256" key="3">
    <source>
        <dbReference type="ARBA" id="ARBA00023004"/>
    </source>
</evidence>
<reference evidence="7" key="1">
    <citation type="journal article" date="2022" name="IScience">
        <title>Evolution of zygomycete secretomes and the origins of terrestrial fungal ecologies.</title>
        <authorList>
            <person name="Chang Y."/>
            <person name="Wang Y."/>
            <person name="Mondo S."/>
            <person name="Ahrendt S."/>
            <person name="Andreopoulos W."/>
            <person name="Barry K."/>
            <person name="Beard J."/>
            <person name="Benny G.L."/>
            <person name="Blankenship S."/>
            <person name="Bonito G."/>
            <person name="Cuomo C."/>
            <person name="Desiro A."/>
            <person name="Gervers K.A."/>
            <person name="Hundley H."/>
            <person name="Kuo A."/>
            <person name="LaButti K."/>
            <person name="Lang B.F."/>
            <person name="Lipzen A."/>
            <person name="O'Donnell K."/>
            <person name="Pangilinan J."/>
            <person name="Reynolds N."/>
            <person name="Sandor L."/>
            <person name="Smith M.E."/>
            <person name="Tsang A."/>
            <person name="Grigoriev I.V."/>
            <person name="Stajich J.E."/>
            <person name="Spatafora J.W."/>
        </authorList>
    </citation>
    <scope>NUCLEOTIDE SEQUENCE</scope>
    <source>
        <strain evidence="7">RSA 2281</strain>
    </source>
</reference>
<feature type="compositionally biased region" description="Low complexity" evidence="5">
    <location>
        <begin position="104"/>
        <end position="114"/>
    </location>
</feature>
<dbReference type="GO" id="GO:0046872">
    <property type="term" value="F:metal ion binding"/>
    <property type="evidence" value="ECO:0007669"/>
    <property type="project" value="UniProtKB-KW"/>
</dbReference>
<dbReference type="Pfam" id="PF00355">
    <property type="entry name" value="Rieske"/>
    <property type="match status" value="1"/>
</dbReference>
<feature type="compositionally biased region" description="Basic and acidic residues" evidence="5">
    <location>
        <begin position="66"/>
        <end position="102"/>
    </location>
</feature>
<keyword evidence="1" id="KW-0001">2Fe-2S</keyword>